<comment type="catalytic activity">
    <reaction evidence="2 18 19">
        <text>(6R)-NADPHX = (6S)-NADPHX</text>
        <dbReference type="Rhea" id="RHEA:32227"/>
        <dbReference type="ChEBI" id="CHEBI:64076"/>
        <dbReference type="ChEBI" id="CHEBI:64077"/>
        <dbReference type="EC" id="5.1.99.6"/>
    </reaction>
</comment>
<evidence type="ECO:0000256" key="17">
    <source>
        <dbReference type="HAMAP-Rule" id="MF_01965"/>
    </source>
</evidence>
<comment type="caution">
    <text evidence="22">The sequence shown here is derived from an EMBL/GenBank/DDBJ whole genome shotgun (WGS) entry which is preliminary data.</text>
</comment>
<comment type="catalytic activity">
    <reaction evidence="15 17 19">
        <text>(6S)-NADHX + ADP = AMP + phosphate + NADH + H(+)</text>
        <dbReference type="Rhea" id="RHEA:32223"/>
        <dbReference type="ChEBI" id="CHEBI:15378"/>
        <dbReference type="ChEBI" id="CHEBI:43474"/>
        <dbReference type="ChEBI" id="CHEBI:57945"/>
        <dbReference type="ChEBI" id="CHEBI:64074"/>
        <dbReference type="ChEBI" id="CHEBI:456215"/>
        <dbReference type="ChEBI" id="CHEBI:456216"/>
        <dbReference type="EC" id="4.2.1.136"/>
    </reaction>
</comment>
<dbReference type="RefSeq" id="WP_163248941.1">
    <property type="nucleotide sequence ID" value="NZ_SXDP01000003.1"/>
</dbReference>
<dbReference type="GO" id="GO:0110051">
    <property type="term" value="P:metabolite repair"/>
    <property type="evidence" value="ECO:0007669"/>
    <property type="project" value="TreeGrafter"/>
</dbReference>
<evidence type="ECO:0000256" key="18">
    <source>
        <dbReference type="HAMAP-Rule" id="MF_01966"/>
    </source>
</evidence>
<evidence type="ECO:0000256" key="7">
    <source>
        <dbReference type="ARBA" id="ARBA00022840"/>
    </source>
</evidence>
<evidence type="ECO:0000256" key="2">
    <source>
        <dbReference type="ARBA" id="ARBA00000909"/>
    </source>
</evidence>
<dbReference type="Gene3D" id="3.40.1190.20">
    <property type="match status" value="1"/>
</dbReference>
<dbReference type="PIRSF" id="PIRSF017184">
    <property type="entry name" value="Nnr"/>
    <property type="match status" value="1"/>
</dbReference>
<keyword evidence="11 18" id="KW-0413">Isomerase</keyword>
<comment type="similarity">
    <text evidence="18">Belongs to the NnrE/AIBP family.</text>
</comment>
<dbReference type="InterPro" id="IPR000631">
    <property type="entry name" value="CARKD"/>
</dbReference>
<comment type="subunit">
    <text evidence="17">Homotetramer.</text>
</comment>
<evidence type="ECO:0000256" key="6">
    <source>
        <dbReference type="ARBA" id="ARBA00022741"/>
    </source>
</evidence>
<gene>
    <name evidence="18" type="primary">nnrE</name>
    <name evidence="17" type="synonym">nnrD</name>
    <name evidence="22" type="ORF">FDF74_05715</name>
</gene>
<sequence>MRIASCETMKDIDNYCINNLGIKGVILMENAALKVIKNVSLDKNSFTIVCAKGNNGGDGFAVARHLYILGKKIEVFFIGSDENMSDDCKINYKILKNLNIKVNRVKNIEDLSIMKDSIENSEVTIDAIFGTGLKRDVRGIYDSTISIINENSRYTLSIDVPSGMDSDTGKVRGNCIKAKKTVTFQLYKKGFLNYDIDDYIGDIIIEDIGIPNEVVDKFCNNESIIDEYIIKNKIKKRDKYAHKGDYGRALIFAGSSGFAGAAYISTQSTVKSGAGLVTLCCSEDVKNILSTKLTEAMTININEKERLNNLVSKSNCIAIGPGMGNNKKTEKIFLEVIKKCDCPMVIDADAINVLKDNLSIINYAKDKLILTPHFGEFSRLSGYTIKEIRENRLSISKDFAQKYGVILVLKGYNTIITDGETLFVNPTGNSSMASGGMGDCLTGIITSFIAQGYEPLEAAYLASYIHGYCGDKLSKDMFCVDATSILNYIPYVLKEFENV</sequence>
<evidence type="ECO:0000256" key="10">
    <source>
        <dbReference type="ARBA" id="ARBA00023027"/>
    </source>
</evidence>
<comment type="function">
    <text evidence="14 19">Bifunctional enzyme that catalyzes the epimerization of the S- and R-forms of NAD(P)HX and the dehydration of the S-form of NAD(P)HX at the expense of ADP, which is converted to AMP. This allows the repair of both epimers of NAD(P)HX, a damaged form of NAD(P)H that is a result of enzymatic or heat-dependent hydration.</text>
</comment>
<evidence type="ECO:0000256" key="3">
    <source>
        <dbReference type="ARBA" id="ARBA00006001"/>
    </source>
</evidence>
<dbReference type="InterPro" id="IPR036652">
    <property type="entry name" value="YjeF_N_dom_sf"/>
</dbReference>
<evidence type="ECO:0000256" key="4">
    <source>
        <dbReference type="ARBA" id="ARBA00009524"/>
    </source>
</evidence>
<dbReference type="Proteomes" id="UP000473885">
    <property type="component" value="Unassembled WGS sequence"/>
</dbReference>
<proteinExistence type="inferred from homology"/>
<evidence type="ECO:0000256" key="19">
    <source>
        <dbReference type="PIRNR" id="PIRNR017184"/>
    </source>
</evidence>
<evidence type="ECO:0000259" key="21">
    <source>
        <dbReference type="PROSITE" id="PS51385"/>
    </source>
</evidence>
<feature type="binding site" evidence="17">
    <location>
        <position position="261"/>
    </location>
    <ligand>
        <name>(6S)-NADPHX</name>
        <dbReference type="ChEBI" id="CHEBI:64076"/>
    </ligand>
</feature>
<dbReference type="EC" id="5.1.99.6" evidence="19"/>
<evidence type="ECO:0000256" key="16">
    <source>
        <dbReference type="ARBA" id="ARBA00049209"/>
    </source>
</evidence>
<comment type="catalytic activity">
    <reaction evidence="1 18 19">
        <text>(6R)-NADHX = (6S)-NADHX</text>
        <dbReference type="Rhea" id="RHEA:32215"/>
        <dbReference type="ChEBI" id="CHEBI:64074"/>
        <dbReference type="ChEBI" id="CHEBI:64075"/>
        <dbReference type="EC" id="5.1.99.6"/>
    </reaction>
</comment>
<evidence type="ECO:0000256" key="5">
    <source>
        <dbReference type="ARBA" id="ARBA00022723"/>
    </source>
</evidence>
<evidence type="ECO:0000256" key="1">
    <source>
        <dbReference type="ARBA" id="ARBA00000013"/>
    </source>
</evidence>
<comment type="catalytic activity">
    <reaction evidence="16 17 19">
        <text>(6S)-NADPHX + ADP = AMP + phosphate + NADPH + H(+)</text>
        <dbReference type="Rhea" id="RHEA:32235"/>
        <dbReference type="ChEBI" id="CHEBI:15378"/>
        <dbReference type="ChEBI" id="CHEBI:43474"/>
        <dbReference type="ChEBI" id="CHEBI:57783"/>
        <dbReference type="ChEBI" id="CHEBI:64076"/>
        <dbReference type="ChEBI" id="CHEBI:456215"/>
        <dbReference type="ChEBI" id="CHEBI:456216"/>
        <dbReference type="EC" id="4.2.1.136"/>
    </reaction>
</comment>
<dbReference type="InterPro" id="IPR004443">
    <property type="entry name" value="YjeF_N_dom"/>
</dbReference>
<feature type="binding site" evidence="18">
    <location>
        <position position="141"/>
    </location>
    <ligand>
        <name>(6S)-NADPHX</name>
        <dbReference type="ChEBI" id="CHEBI:64076"/>
    </ligand>
</feature>
<dbReference type="EMBL" id="SXDP01000003">
    <property type="protein sequence ID" value="NEZ46712.1"/>
    <property type="molecule type" value="Genomic_DNA"/>
</dbReference>
<accession>A0A6M0R8Y3</accession>
<feature type="domain" description="YjeF N-terminal" evidence="21">
    <location>
        <begin position="9"/>
        <end position="216"/>
    </location>
</feature>
<dbReference type="CDD" id="cd01171">
    <property type="entry name" value="YXKO-related"/>
    <property type="match status" value="1"/>
</dbReference>
<feature type="binding site" evidence="18">
    <location>
        <begin position="54"/>
        <end position="58"/>
    </location>
    <ligand>
        <name>(6S)-NADPHX</name>
        <dbReference type="ChEBI" id="CHEBI:64076"/>
    </ligand>
</feature>
<dbReference type="SUPFAM" id="SSF53613">
    <property type="entry name" value="Ribokinase-like"/>
    <property type="match status" value="1"/>
</dbReference>
<evidence type="ECO:0000256" key="15">
    <source>
        <dbReference type="ARBA" id="ARBA00048238"/>
    </source>
</evidence>
<dbReference type="HAMAP" id="MF_01966">
    <property type="entry name" value="NADHX_epimerase"/>
    <property type="match status" value="1"/>
</dbReference>
<dbReference type="GO" id="GO:0046496">
    <property type="term" value="P:nicotinamide nucleotide metabolic process"/>
    <property type="evidence" value="ECO:0007669"/>
    <property type="project" value="UniProtKB-UniRule"/>
</dbReference>
<comment type="cofactor">
    <cofactor evidence="18 19">
        <name>K(+)</name>
        <dbReference type="ChEBI" id="CHEBI:29103"/>
    </cofactor>
    <text evidence="18 19">Binds 1 potassium ion per subunit.</text>
</comment>
<reference evidence="22 23" key="1">
    <citation type="submission" date="2019-04" db="EMBL/GenBank/DDBJ databases">
        <title>Genome sequencing of Clostridium botulinum Groups I-IV and Clostridium butyricum.</title>
        <authorList>
            <person name="Brunt J."/>
            <person name="Van Vliet A.H.M."/>
            <person name="Stringer S.C."/>
            <person name="Carter A.T."/>
            <person name="Peck M.W."/>
        </authorList>
    </citation>
    <scope>NUCLEOTIDE SEQUENCE [LARGE SCALE GENOMIC DNA]</scope>
    <source>
        <strain evidence="22 23">IFR 18/094</strain>
    </source>
</reference>
<comment type="cofactor">
    <cofactor evidence="17">
        <name>Mg(2+)</name>
        <dbReference type="ChEBI" id="CHEBI:18420"/>
    </cofactor>
</comment>
<evidence type="ECO:0000313" key="22">
    <source>
        <dbReference type="EMBL" id="NEZ46712.1"/>
    </source>
</evidence>
<organism evidence="22 23">
    <name type="scientific">Clostridium niameyense</name>
    <dbReference type="NCBI Taxonomy" id="1622073"/>
    <lineage>
        <taxon>Bacteria</taxon>
        <taxon>Bacillati</taxon>
        <taxon>Bacillota</taxon>
        <taxon>Clostridia</taxon>
        <taxon>Eubacteriales</taxon>
        <taxon>Clostridiaceae</taxon>
        <taxon>Clostridium</taxon>
    </lineage>
</organism>
<dbReference type="PROSITE" id="PS51385">
    <property type="entry name" value="YJEF_N"/>
    <property type="match status" value="1"/>
</dbReference>
<evidence type="ECO:0000313" key="23">
    <source>
        <dbReference type="Proteomes" id="UP000473885"/>
    </source>
</evidence>
<keyword evidence="23" id="KW-1185">Reference proteome</keyword>
<keyword evidence="5 18" id="KW-0479">Metal-binding</keyword>
<feature type="binding site" evidence="18">
    <location>
        <position position="55"/>
    </location>
    <ligand>
        <name>K(+)</name>
        <dbReference type="ChEBI" id="CHEBI:29103"/>
    </ligand>
</feature>
<evidence type="ECO:0000256" key="14">
    <source>
        <dbReference type="ARBA" id="ARBA00025153"/>
    </source>
</evidence>
<comment type="similarity">
    <text evidence="4 19">In the C-terminal section; belongs to the NnrD/CARKD family.</text>
</comment>
<feature type="binding site" evidence="17">
    <location>
        <position position="322"/>
    </location>
    <ligand>
        <name>(6S)-NADPHX</name>
        <dbReference type="ChEBI" id="CHEBI:64076"/>
    </ligand>
</feature>
<comment type="function">
    <text evidence="18">Catalyzes the epimerization of the S- and R-forms of NAD(P)HX, a damaged form of NAD(P)H that is a result of enzymatic or heat-dependent hydration. This is a prerequisite for the S-specific NAD(P)H-hydrate dehydratase to allow the repair of both epimers of NAD(P)HX.</text>
</comment>
<evidence type="ECO:0000256" key="12">
    <source>
        <dbReference type="ARBA" id="ARBA00023239"/>
    </source>
</evidence>
<feature type="binding site" evidence="17">
    <location>
        <begin position="410"/>
        <end position="414"/>
    </location>
    <ligand>
        <name>AMP</name>
        <dbReference type="ChEBI" id="CHEBI:456215"/>
    </ligand>
</feature>
<dbReference type="Gene3D" id="3.40.50.10260">
    <property type="entry name" value="YjeF N-terminal domain"/>
    <property type="match status" value="1"/>
</dbReference>
<evidence type="ECO:0000256" key="8">
    <source>
        <dbReference type="ARBA" id="ARBA00022857"/>
    </source>
</evidence>
<keyword evidence="7 17" id="KW-0067">ATP-binding</keyword>
<feature type="domain" description="YjeF C-terminal" evidence="20">
    <location>
        <begin position="226"/>
        <end position="496"/>
    </location>
</feature>
<dbReference type="NCBIfam" id="TIGR00196">
    <property type="entry name" value="yjeF_cterm"/>
    <property type="match status" value="1"/>
</dbReference>
<dbReference type="Pfam" id="PF01256">
    <property type="entry name" value="Carb_kinase"/>
    <property type="match status" value="1"/>
</dbReference>
<keyword evidence="13" id="KW-0511">Multifunctional enzyme</keyword>
<dbReference type="FunFam" id="3.40.50.10260:FF:000003">
    <property type="entry name" value="Multifunctional fusion protein"/>
    <property type="match status" value="1"/>
</dbReference>
<feature type="binding site" evidence="17">
    <location>
        <position position="439"/>
    </location>
    <ligand>
        <name>(6S)-NADPHX</name>
        <dbReference type="ChEBI" id="CHEBI:64076"/>
    </ligand>
</feature>
<feature type="binding site" evidence="18">
    <location>
        <begin position="130"/>
        <end position="136"/>
    </location>
    <ligand>
        <name>(6S)-NADPHX</name>
        <dbReference type="ChEBI" id="CHEBI:64076"/>
    </ligand>
</feature>
<keyword evidence="12 17" id="KW-0456">Lyase</keyword>
<dbReference type="PROSITE" id="PS51383">
    <property type="entry name" value="YJEF_C_3"/>
    <property type="match status" value="1"/>
</dbReference>
<dbReference type="InterPro" id="IPR030677">
    <property type="entry name" value="Nnr"/>
</dbReference>
<keyword evidence="6 17" id="KW-0547">Nucleotide-binding</keyword>
<dbReference type="GO" id="GO:0005524">
    <property type="term" value="F:ATP binding"/>
    <property type="evidence" value="ECO:0007669"/>
    <property type="project" value="UniProtKB-UniRule"/>
</dbReference>
<dbReference type="GO" id="GO:0046872">
    <property type="term" value="F:metal ion binding"/>
    <property type="evidence" value="ECO:0007669"/>
    <property type="project" value="UniProtKB-UniRule"/>
</dbReference>
<dbReference type="NCBIfam" id="TIGR00197">
    <property type="entry name" value="yjeF_nterm"/>
    <property type="match status" value="1"/>
</dbReference>
<dbReference type="HAMAP" id="MF_01965">
    <property type="entry name" value="NADHX_dehydratase"/>
    <property type="match status" value="1"/>
</dbReference>
<comment type="similarity">
    <text evidence="17">Belongs to the NnrD/CARKD family.</text>
</comment>
<dbReference type="PANTHER" id="PTHR12592">
    <property type="entry name" value="ATP-DEPENDENT (S)-NAD(P)H-HYDRATE DEHYDRATASE FAMILY MEMBER"/>
    <property type="match status" value="1"/>
</dbReference>
<evidence type="ECO:0000256" key="9">
    <source>
        <dbReference type="ARBA" id="ARBA00022958"/>
    </source>
</evidence>
<evidence type="ECO:0000256" key="13">
    <source>
        <dbReference type="ARBA" id="ARBA00023268"/>
    </source>
</evidence>
<dbReference type="EC" id="4.2.1.136" evidence="19"/>
<protein>
    <recommendedName>
        <fullName evidence="19">Bifunctional NAD(P)H-hydrate repair enzyme</fullName>
    </recommendedName>
    <alternativeName>
        <fullName evidence="19">Nicotinamide nucleotide repair protein</fullName>
    </alternativeName>
    <domain>
        <recommendedName>
            <fullName evidence="19">ADP-dependent (S)-NAD(P)H-hydrate dehydratase</fullName>
            <ecNumber evidence="19">4.2.1.136</ecNumber>
        </recommendedName>
        <alternativeName>
            <fullName evidence="19">ADP-dependent NAD(P)HX dehydratase</fullName>
        </alternativeName>
    </domain>
    <domain>
        <recommendedName>
            <fullName evidence="19">NAD(P)H-hydrate epimerase</fullName>
            <ecNumber evidence="19">5.1.99.6</ecNumber>
        </recommendedName>
    </domain>
</protein>
<dbReference type="GO" id="GO:0052856">
    <property type="term" value="F:NAD(P)HX epimerase activity"/>
    <property type="evidence" value="ECO:0007669"/>
    <property type="project" value="UniProtKB-UniRule"/>
</dbReference>
<dbReference type="SUPFAM" id="SSF64153">
    <property type="entry name" value="YjeF N-terminal domain-like"/>
    <property type="match status" value="1"/>
</dbReference>
<keyword evidence="8 17" id="KW-0521">NADP</keyword>
<comment type="similarity">
    <text evidence="3 19">In the N-terminal section; belongs to the NnrE/AIBP family.</text>
</comment>
<keyword evidence="10 17" id="KW-0520">NAD</keyword>
<keyword evidence="9 18" id="KW-0630">Potassium</keyword>
<feature type="binding site" evidence="17">
    <location>
        <position position="438"/>
    </location>
    <ligand>
        <name>AMP</name>
        <dbReference type="ChEBI" id="CHEBI:456215"/>
    </ligand>
</feature>
<feature type="binding site" evidence="18">
    <location>
        <position position="126"/>
    </location>
    <ligand>
        <name>K(+)</name>
        <dbReference type="ChEBI" id="CHEBI:29103"/>
    </ligand>
</feature>
<dbReference type="InterPro" id="IPR029056">
    <property type="entry name" value="Ribokinase-like"/>
</dbReference>
<dbReference type="AlphaFoldDB" id="A0A6M0R8Y3"/>
<feature type="binding site" evidence="17">
    <location>
        <position position="373"/>
    </location>
    <ligand>
        <name>(6S)-NADPHX</name>
        <dbReference type="ChEBI" id="CHEBI:64076"/>
    </ligand>
</feature>
<evidence type="ECO:0000259" key="20">
    <source>
        <dbReference type="PROSITE" id="PS51383"/>
    </source>
</evidence>
<feature type="binding site" evidence="18">
    <location>
        <position position="162"/>
    </location>
    <ligand>
        <name>K(+)</name>
        <dbReference type="ChEBI" id="CHEBI:29103"/>
    </ligand>
</feature>
<dbReference type="Pfam" id="PF03853">
    <property type="entry name" value="YjeF_N"/>
    <property type="match status" value="1"/>
</dbReference>
<comment type="function">
    <text evidence="17">Catalyzes the dehydration of the S-form of NAD(P)HX at the expense of ADP, which is converted to AMP. Together with NAD(P)HX epimerase, which catalyzes the epimerization of the S- and R-forms, the enzyme allows the repair of both epimers of NAD(P)HX, a damaged form of NAD(P)H that is a result of enzymatic or heat-dependent hydration.</text>
</comment>
<dbReference type="PANTHER" id="PTHR12592:SF0">
    <property type="entry name" value="ATP-DEPENDENT (S)-NAD(P)H-HYDRATE DEHYDRATASE"/>
    <property type="match status" value="1"/>
</dbReference>
<name>A0A6M0R8Y3_9CLOT</name>
<feature type="binding site" evidence="18">
    <location>
        <position position="159"/>
    </location>
    <ligand>
        <name>(6S)-NADPHX</name>
        <dbReference type="ChEBI" id="CHEBI:64076"/>
    </ligand>
</feature>
<dbReference type="GO" id="GO:0052855">
    <property type="term" value="F:ADP-dependent NAD(P)H-hydrate dehydratase activity"/>
    <property type="evidence" value="ECO:0007669"/>
    <property type="project" value="UniProtKB-UniRule"/>
</dbReference>
<evidence type="ECO:0000256" key="11">
    <source>
        <dbReference type="ARBA" id="ARBA00023235"/>
    </source>
</evidence>